<dbReference type="InterPro" id="IPR003838">
    <property type="entry name" value="ABC3_permease_C"/>
</dbReference>
<feature type="transmembrane region" description="Helical" evidence="7">
    <location>
        <begin position="352"/>
        <end position="375"/>
    </location>
</feature>
<sequence length="389" mass="42876">MLLPFKIAWRFLLSKKLQTLLVIFGIAIGVSVQIFIGLVSQGLEKTLVNKVLAYSPHISVYSKSGGFSDWQKEADQIRSNFPEVKAVSPNVNNQAWIKLENMTIPILVRGFNISDTERLYNITAAIYEGSSSVNDNEALLGKELAERLGVKVGDEVSILTLGRQTRQTVTIKIVGLYDFGVAKINNAWVITNLTTAQNFIGFGNKVTEIELAIDDPFQADVVSVKISSALSREGEALYLSNWKDQNQLLVSAIVGQKLVTLVIQFFIMLATIISIVNILTINVFQKSKQVGILKAMGLTDFSASLVFLYQALLLSLIGIALSLGFLVVFLRGFNQYIVTAQGLPVVKVTMDYRFIGLSILIFFVVSMSTAIFPALRCIKLNPIEVIKNA</sequence>
<comment type="caution">
    <text evidence="10">The sequence shown here is derived from an EMBL/GenBank/DDBJ whole genome shotgun (WGS) entry which is preliminary data.</text>
</comment>
<evidence type="ECO:0000256" key="1">
    <source>
        <dbReference type="ARBA" id="ARBA00004651"/>
    </source>
</evidence>
<dbReference type="OrthoDB" id="9770036at2"/>
<comment type="similarity">
    <text evidence="2">Belongs to the ABC-4 integral membrane protein family. LolC/E subfamily.</text>
</comment>
<keyword evidence="5 7" id="KW-1133">Transmembrane helix</keyword>
<name>A0A4Z0QWI4_9FIRM</name>
<evidence type="ECO:0000256" key="7">
    <source>
        <dbReference type="SAM" id="Phobius"/>
    </source>
</evidence>
<keyword evidence="11" id="KW-1185">Reference proteome</keyword>
<proteinExistence type="inferred from homology"/>
<dbReference type="Proteomes" id="UP000298460">
    <property type="component" value="Unassembled WGS sequence"/>
</dbReference>
<reference evidence="10 11" key="1">
    <citation type="submission" date="2019-03" db="EMBL/GenBank/DDBJ databases">
        <title>Draft Genome Sequence of Desulfosporosinus fructosivorans Strain 63.6F, Isolated from Marine Sediment in the Baltic Sea.</title>
        <authorList>
            <person name="Hausmann B."/>
            <person name="Vandieken V."/>
            <person name="Pjevac P."/>
            <person name="Schreck K."/>
            <person name="Herbold C.W."/>
            <person name="Loy A."/>
        </authorList>
    </citation>
    <scope>NUCLEOTIDE SEQUENCE [LARGE SCALE GENOMIC DNA]</scope>
    <source>
        <strain evidence="10 11">63.6F</strain>
    </source>
</reference>
<dbReference type="PANTHER" id="PTHR30489">
    <property type="entry name" value="LIPOPROTEIN-RELEASING SYSTEM TRANSMEMBRANE PROTEIN LOLE"/>
    <property type="match status" value="1"/>
</dbReference>
<evidence type="ECO:0000259" key="9">
    <source>
        <dbReference type="Pfam" id="PF12704"/>
    </source>
</evidence>
<evidence type="ECO:0000259" key="8">
    <source>
        <dbReference type="Pfam" id="PF02687"/>
    </source>
</evidence>
<feature type="transmembrane region" description="Helical" evidence="7">
    <location>
        <begin position="261"/>
        <end position="284"/>
    </location>
</feature>
<dbReference type="GO" id="GO:0098797">
    <property type="term" value="C:plasma membrane protein complex"/>
    <property type="evidence" value="ECO:0007669"/>
    <property type="project" value="TreeGrafter"/>
</dbReference>
<keyword evidence="4 7" id="KW-0812">Transmembrane</keyword>
<organism evidence="10 11">
    <name type="scientific">Desulfosporosinus fructosivorans</name>
    <dbReference type="NCBI Taxonomy" id="2018669"/>
    <lineage>
        <taxon>Bacteria</taxon>
        <taxon>Bacillati</taxon>
        <taxon>Bacillota</taxon>
        <taxon>Clostridia</taxon>
        <taxon>Eubacteriales</taxon>
        <taxon>Desulfitobacteriaceae</taxon>
        <taxon>Desulfosporosinus</taxon>
    </lineage>
</organism>
<feature type="transmembrane region" description="Helical" evidence="7">
    <location>
        <begin position="20"/>
        <end position="39"/>
    </location>
</feature>
<dbReference type="AlphaFoldDB" id="A0A4Z0QWI4"/>
<dbReference type="Pfam" id="PF02687">
    <property type="entry name" value="FtsX"/>
    <property type="match status" value="1"/>
</dbReference>
<evidence type="ECO:0000256" key="5">
    <source>
        <dbReference type="ARBA" id="ARBA00022989"/>
    </source>
</evidence>
<keyword evidence="6 7" id="KW-0472">Membrane</keyword>
<evidence type="ECO:0000313" key="11">
    <source>
        <dbReference type="Proteomes" id="UP000298460"/>
    </source>
</evidence>
<dbReference type="GO" id="GO:0044874">
    <property type="term" value="P:lipoprotein localization to outer membrane"/>
    <property type="evidence" value="ECO:0007669"/>
    <property type="project" value="TreeGrafter"/>
</dbReference>
<evidence type="ECO:0000256" key="6">
    <source>
        <dbReference type="ARBA" id="ARBA00023136"/>
    </source>
</evidence>
<dbReference type="InterPro" id="IPR051447">
    <property type="entry name" value="Lipoprotein-release_system"/>
</dbReference>
<dbReference type="Pfam" id="PF12704">
    <property type="entry name" value="MacB_PCD"/>
    <property type="match status" value="1"/>
</dbReference>
<comment type="subcellular location">
    <subcellularLocation>
        <location evidence="1">Cell membrane</location>
        <topology evidence="1">Multi-pass membrane protein</topology>
    </subcellularLocation>
</comment>
<evidence type="ECO:0000313" key="10">
    <source>
        <dbReference type="EMBL" id="TGE34868.1"/>
    </source>
</evidence>
<evidence type="ECO:0000256" key="4">
    <source>
        <dbReference type="ARBA" id="ARBA00022692"/>
    </source>
</evidence>
<feature type="domain" description="ABC3 transporter permease C-terminal" evidence="8">
    <location>
        <begin position="263"/>
        <end position="382"/>
    </location>
</feature>
<dbReference type="EMBL" id="SPQQ01000026">
    <property type="protein sequence ID" value="TGE34868.1"/>
    <property type="molecule type" value="Genomic_DNA"/>
</dbReference>
<feature type="domain" description="MacB-like periplasmic core" evidence="9">
    <location>
        <begin position="19"/>
        <end position="223"/>
    </location>
</feature>
<dbReference type="RefSeq" id="WP_135552948.1">
    <property type="nucleotide sequence ID" value="NZ_SPQQ01000026.1"/>
</dbReference>
<gene>
    <name evidence="10" type="ORF">E4K67_28465</name>
</gene>
<dbReference type="InterPro" id="IPR025857">
    <property type="entry name" value="MacB_PCD"/>
</dbReference>
<evidence type="ECO:0000256" key="2">
    <source>
        <dbReference type="ARBA" id="ARBA00005236"/>
    </source>
</evidence>
<feature type="transmembrane region" description="Helical" evidence="7">
    <location>
        <begin position="305"/>
        <end position="332"/>
    </location>
</feature>
<protein>
    <submittedName>
        <fullName evidence="10">ABC transporter permease</fullName>
    </submittedName>
</protein>
<dbReference type="PANTHER" id="PTHR30489:SF0">
    <property type="entry name" value="LIPOPROTEIN-RELEASING SYSTEM TRANSMEMBRANE PROTEIN LOLE"/>
    <property type="match status" value="1"/>
</dbReference>
<accession>A0A4Z0QWI4</accession>
<keyword evidence="3" id="KW-1003">Cell membrane</keyword>
<evidence type="ECO:0000256" key="3">
    <source>
        <dbReference type="ARBA" id="ARBA00022475"/>
    </source>
</evidence>